<evidence type="ECO:0000259" key="2">
    <source>
        <dbReference type="Pfam" id="PF01551"/>
    </source>
</evidence>
<reference evidence="3 4" key="1">
    <citation type="journal article" date="2016" name="Nat. Commun.">
        <title>Thousands of microbial genomes shed light on interconnected biogeochemical processes in an aquifer system.</title>
        <authorList>
            <person name="Anantharaman K."/>
            <person name="Brown C.T."/>
            <person name="Hug L.A."/>
            <person name="Sharon I."/>
            <person name="Castelle C.J."/>
            <person name="Probst A.J."/>
            <person name="Thomas B.C."/>
            <person name="Singh A."/>
            <person name="Wilkins M.J."/>
            <person name="Karaoz U."/>
            <person name="Brodie E.L."/>
            <person name="Williams K.H."/>
            <person name="Hubbard S.S."/>
            <person name="Banfield J.F."/>
        </authorList>
    </citation>
    <scope>NUCLEOTIDE SEQUENCE [LARGE SCALE GENOMIC DNA]</scope>
</reference>
<dbReference type="PANTHER" id="PTHR21666">
    <property type="entry name" value="PEPTIDASE-RELATED"/>
    <property type="match status" value="1"/>
</dbReference>
<feature type="coiled-coil region" evidence="1">
    <location>
        <begin position="169"/>
        <end position="252"/>
    </location>
</feature>
<dbReference type="Gene3D" id="6.10.250.3150">
    <property type="match status" value="1"/>
</dbReference>
<gene>
    <name evidence="3" type="ORF">A3H70_01890</name>
</gene>
<feature type="domain" description="M23ase beta-sheet core" evidence="2">
    <location>
        <begin position="299"/>
        <end position="399"/>
    </location>
</feature>
<feature type="coiled-coil region" evidence="1">
    <location>
        <begin position="32"/>
        <end position="122"/>
    </location>
</feature>
<dbReference type="SUPFAM" id="SSF51261">
    <property type="entry name" value="Duplicated hybrid motif"/>
    <property type="match status" value="1"/>
</dbReference>
<dbReference type="AlphaFoldDB" id="A0A1G2BVF0"/>
<dbReference type="InterPro" id="IPR050570">
    <property type="entry name" value="Cell_wall_metabolism_enzyme"/>
</dbReference>
<accession>A0A1G2BVF0</accession>
<evidence type="ECO:0000256" key="1">
    <source>
        <dbReference type="SAM" id="Coils"/>
    </source>
</evidence>
<dbReference type="Proteomes" id="UP000178109">
    <property type="component" value="Unassembled WGS sequence"/>
</dbReference>
<evidence type="ECO:0000313" key="3">
    <source>
        <dbReference type="EMBL" id="OGY93113.1"/>
    </source>
</evidence>
<dbReference type="InterPro" id="IPR011055">
    <property type="entry name" value="Dup_hybrid_motif"/>
</dbReference>
<name>A0A1G2BVF0_9BACT</name>
<organism evidence="3 4">
    <name type="scientific">Candidatus Komeilibacteria bacterium RIFCSPLOWO2_02_FULL_48_11</name>
    <dbReference type="NCBI Taxonomy" id="1798553"/>
    <lineage>
        <taxon>Bacteria</taxon>
        <taxon>Candidatus Komeiliibacteriota</taxon>
    </lineage>
</organism>
<keyword evidence="1" id="KW-0175">Coiled coil</keyword>
<protein>
    <recommendedName>
        <fullName evidence="2">M23ase beta-sheet core domain-containing protein</fullName>
    </recommendedName>
</protein>
<dbReference type="Pfam" id="PF01551">
    <property type="entry name" value="Peptidase_M23"/>
    <property type="match status" value="1"/>
</dbReference>
<dbReference type="GO" id="GO:0004222">
    <property type="term" value="F:metalloendopeptidase activity"/>
    <property type="evidence" value="ECO:0007669"/>
    <property type="project" value="TreeGrafter"/>
</dbReference>
<dbReference type="Gene3D" id="2.70.70.10">
    <property type="entry name" value="Glucose Permease (Domain IIA)"/>
    <property type="match status" value="1"/>
</dbReference>
<proteinExistence type="predicted"/>
<comment type="caution">
    <text evidence="3">The sequence shown here is derived from an EMBL/GenBank/DDBJ whole genome shotgun (WGS) entry which is preliminary data.</text>
</comment>
<evidence type="ECO:0000313" key="4">
    <source>
        <dbReference type="Proteomes" id="UP000178109"/>
    </source>
</evidence>
<dbReference type="STRING" id="1798553.A3H70_01890"/>
<dbReference type="PANTHER" id="PTHR21666:SF270">
    <property type="entry name" value="MUREIN HYDROLASE ACTIVATOR ENVC"/>
    <property type="match status" value="1"/>
</dbReference>
<dbReference type="InterPro" id="IPR016047">
    <property type="entry name" value="M23ase_b-sheet_dom"/>
</dbReference>
<dbReference type="CDD" id="cd12797">
    <property type="entry name" value="M23_peptidase"/>
    <property type="match status" value="1"/>
</dbReference>
<dbReference type="EMBL" id="MHKO01000005">
    <property type="protein sequence ID" value="OGY93113.1"/>
    <property type="molecule type" value="Genomic_DNA"/>
</dbReference>
<sequence>MKQKQTKILGWLMIFVWLALPIIGQAQDAAAPDELQEKLKAQRQAIEELQKKVQVYEEKIKAKRDEALGIKSQLEELEDKIGQTQAELEIKRQEITATNLKIQQTEETIKDKNLEIVKEQEKLAEFVRVLYQKGEKSYLEILLAHDAFSEFYDQVQYLKTVEGDLMVVLKKIKVVKENLEAQKQILEEERKTLEDLRAQLDDKQESLAEKSTAKNVLLEATQADESKFQQLLKEVRAEQAQINANIVSLERELRAKLAAKGDKTLSELSGQGFIWPTDGRTITAAFHDPDYPFRRYFEHPAIDIRAAQGTSIHAIGSGYVATAHDAGLGYSYISIIHADGLSSVYGHVSCILVKEDDYVVQGQVIGCSGATPGTPGAGRLTTGAHLHLEIRLNGIPVNPVDYLP</sequence>